<keyword evidence="2" id="KW-1185">Reference proteome</keyword>
<evidence type="ECO:0000313" key="1">
    <source>
        <dbReference type="EMBL" id="KAI3757988.1"/>
    </source>
</evidence>
<evidence type="ECO:0000313" key="2">
    <source>
        <dbReference type="Proteomes" id="UP001055879"/>
    </source>
</evidence>
<reference evidence="1 2" key="2">
    <citation type="journal article" date="2022" name="Mol. Ecol. Resour.">
        <title>The genomes of chicory, endive, great burdock and yacon provide insights into Asteraceae paleo-polyploidization history and plant inulin production.</title>
        <authorList>
            <person name="Fan W."/>
            <person name="Wang S."/>
            <person name="Wang H."/>
            <person name="Wang A."/>
            <person name="Jiang F."/>
            <person name="Liu H."/>
            <person name="Zhao H."/>
            <person name="Xu D."/>
            <person name="Zhang Y."/>
        </authorList>
    </citation>
    <scope>NUCLEOTIDE SEQUENCE [LARGE SCALE GENOMIC DNA]</scope>
    <source>
        <strain evidence="2">cv. Niubang</strain>
    </source>
</reference>
<proteinExistence type="predicted"/>
<organism evidence="1 2">
    <name type="scientific">Arctium lappa</name>
    <name type="common">Greater burdock</name>
    <name type="synonym">Lappa major</name>
    <dbReference type="NCBI Taxonomy" id="4217"/>
    <lineage>
        <taxon>Eukaryota</taxon>
        <taxon>Viridiplantae</taxon>
        <taxon>Streptophyta</taxon>
        <taxon>Embryophyta</taxon>
        <taxon>Tracheophyta</taxon>
        <taxon>Spermatophyta</taxon>
        <taxon>Magnoliopsida</taxon>
        <taxon>eudicotyledons</taxon>
        <taxon>Gunneridae</taxon>
        <taxon>Pentapetalae</taxon>
        <taxon>asterids</taxon>
        <taxon>campanulids</taxon>
        <taxon>Asterales</taxon>
        <taxon>Asteraceae</taxon>
        <taxon>Carduoideae</taxon>
        <taxon>Cardueae</taxon>
        <taxon>Arctiinae</taxon>
        <taxon>Arctium</taxon>
    </lineage>
</organism>
<dbReference type="EMBL" id="CM042048">
    <property type="protein sequence ID" value="KAI3757988.1"/>
    <property type="molecule type" value="Genomic_DNA"/>
</dbReference>
<protein>
    <submittedName>
        <fullName evidence="1">Uncharacterized protein</fullName>
    </submittedName>
</protein>
<name>A0ACB9EG33_ARCLA</name>
<dbReference type="Proteomes" id="UP001055879">
    <property type="component" value="Linkage Group LG02"/>
</dbReference>
<sequence>MQYLADTAYYYSSSSSSSSYILCFSIPSTFFSPIIKTKINNNDCSPRKKQPLRSAQWQYGLLAYAAYWFQRHCTPGFPTQLLKATSNAAYVASVESHSLARIDRRTKSKA</sequence>
<reference evidence="2" key="1">
    <citation type="journal article" date="2022" name="Mol. Ecol. Resour.">
        <title>The genomes of chicory, endive, great burdock and yacon provide insights into Asteraceae palaeo-polyploidization history and plant inulin production.</title>
        <authorList>
            <person name="Fan W."/>
            <person name="Wang S."/>
            <person name="Wang H."/>
            <person name="Wang A."/>
            <person name="Jiang F."/>
            <person name="Liu H."/>
            <person name="Zhao H."/>
            <person name="Xu D."/>
            <person name="Zhang Y."/>
        </authorList>
    </citation>
    <scope>NUCLEOTIDE SEQUENCE [LARGE SCALE GENOMIC DNA]</scope>
    <source>
        <strain evidence="2">cv. Niubang</strain>
    </source>
</reference>
<comment type="caution">
    <text evidence="1">The sequence shown here is derived from an EMBL/GenBank/DDBJ whole genome shotgun (WGS) entry which is preliminary data.</text>
</comment>
<accession>A0ACB9EG33</accession>
<gene>
    <name evidence="1" type="ORF">L6452_05534</name>
</gene>